<sequence length="144" mass="15968">MPNNSAAIQLTLVQPTPANSAVDRITDEEAAALARTTVNLFRAWGLSDAEACTLLGGMALRTWARWKEGAIGRIDRDLRARMAILMGIHKGLRHLFRDPARGYAWIRKPNAFFAGQSALDVMMRGEMTDLIDVRGFLDAERGAW</sequence>
<dbReference type="RefSeq" id="WP_188410428.1">
    <property type="nucleotide sequence ID" value="NZ_BMCP01000003.1"/>
</dbReference>
<dbReference type="Pfam" id="PF20432">
    <property type="entry name" value="Xre-like-HTH"/>
    <property type="match status" value="1"/>
</dbReference>
<comment type="caution">
    <text evidence="3">The sequence shown here is derived from an EMBL/GenBank/DDBJ whole genome shotgun (WGS) entry which is preliminary data.</text>
</comment>
<dbReference type="AlphaFoldDB" id="A0A8J3DZX0"/>
<gene>
    <name evidence="3" type="ORF">GCM10007276_28040</name>
</gene>
<name>A0A8J3DZX0_9RHOB</name>
<organism evidence="3 4">
    <name type="scientific">Agaricicola taiwanensis</name>
    <dbReference type="NCBI Taxonomy" id="591372"/>
    <lineage>
        <taxon>Bacteria</taxon>
        <taxon>Pseudomonadati</taxon>
        <taxon>Pseudomonadota</taxon>
        <taxon>Alphaproteobacteria</taxon>
        <taxon>Rhodobacterales</taxon>
        <taxon>Paracoccaceae</taxon>
        <taxon>Agaricicola</taxon>
    </lineage>
</organism>
<dbReference type="Proteomes" id="UP000602745">
    <property type="component" value="Unassembled WGS sequence"/>
</dbReference>
<evidence type="ECO:0008006" key="5">
    <source>
        <dbReference type="Google" id="ProtNLM"/>
    </source>
</evidence>
<keyword evidence="4" id="KW-1185">Reference proteome</keyword>
<reference evidence="3" key="1">
    <citation type="journal article" date="2014" name="Int. J. Syst. Evol. Microbiol.">
        <title>Complete genome sequence of Corynebacterium casei LMG S-19264T (=DSM 44701T), isolated from a smear-ripened cheese.</title>
        <authorList>
            <consortium name="US DOE Joint Genome Institute (JGI-PGF)"/>
            <person name="Walter F."/>
            <person name="Albersmeier A."/>
            <person name="Kalinowski J."/>
            <person name="Ruckert C."/>
        </authorList>
    </citation>
    <scope>NUCLEOTIDE SEQUENCE</scope>
    <source>
        <strain evidence="3">CCM 7684</strain>
    </source>
</reference>
<dbReference type="Pfam" id="PF09722">
    <property type="entry name" value="Xre_MbcA_ParS_C"/>
    <property type="match status" value="1"/>
</dbReference>
<proteinExistence type="predicted"/>
<evidence type="ECO:0000313" key="4">
    <source>
        <dbReference type="Proteomes" id="UP000602745"/>
    </source>
</evidence>
<accession>A0A8J3DZX0</accession>
<reference evidence="3" key="2">
    <citation type="submission" date="2020-09" db="EMBL/GenBank/DDBJ databases">
        <authorList>
            <person name="Sun Q."/>
            <person name="Sedlacek I."/>
        </authorList>
    </citation>
    <scope>NUCLEOTIDE SEQUENCE</scope>
    <source>
        <strain evidence="3">CCM 7684</strain>
    </source>
</reference>
<feature type="domain" description="Antitoxin Xre/MbcA/ParS-like toxin-binding" evidence="1">
    <location>
        <begin position="92"/>
        <end position="142"/>
    </location>
</feature>
<dbReference type="InterPro" id="IPR024467">
    <property type="entry name" value="Xre/MbcA/ParS-like_toxin-bd"/>
</dbReference>
<feature type="domain" description="Antitoxin Xre-like helix-turn-helix" evidence="2">
    <location>
        <begin position="23"/>
        <end position="81"/>
    </location>
</feature>
<evidence type="ECO:0000259" key="2">
    <source>
        <dbReference type="Pfam" id="PF20432"/>
    </source>
</evidence>
<dbReference type="EMBL" id="BMCP01000003">
    <property type="protein sequence ID" value="GGE49302.1"/>
    <property type="molecule type" value="Genomic_DNA"/>
</dbReference>
<evidence type="ECO:0000259" key="1">
    <source>
        <dbReference type="Pfam" id="PF09722"/>
    </source>
</evidence>
<protein>
    <recommendedName>
        <fullName evidence="5">DUF2384 domain-containing protein</fullName>
    </recommendedName>
</protein>
<dbReference type="GO" id="GO:0003677">
    <property type="term" value="F:DNA binding"/>
    <property type="evidence" value="ECO:0007669"/>
    <property type="project" value="InterPro"/>
</dbReference>
<dbReference type="InterPro" id="IPR046847">
    <property type="entry name" value="Xre-like_HTH"/>
</dbReference>
<evidence type="ECO:0000313" key="3">
    <source>
        <dbReference type="EMBL" id="GGE49302.1"/>
    </source>
</evidence>